<dbReference type="Gene3D" id="3.90.226.10">
    <property type="entry name" value="2-enoyl-CoA Hydratase, Chain A, domain 1"/>
    <property type="match status" value="1"/>
</dbReference>
<dbReference type="EC" id="4.2.1.17" evidence="2"/>
<dbReference type="InterPro" id="IPR001753">
    <property type="entry name" value="Enoyl-CoA_hydra/iso"/>
</dbReference>
<organism evidence="2 3">
    <name type="scientific">Plastoroseomonas hellenica</name>
    <dbReference type="NCBI Taxonomy" id="2687306"/>
    <lineage>
        <taxon>Bacteria</taxon>
        <taxon>Pseudomonadati</taxon>
        <taxon>Pseudomonadota</taxon>
        <taxon>Alphaproteobacteria</taxon>
        <taxon>Acetobacterales</taxon>
        <taxon>Acetobacteraceae</taxon>
        <taxon>Plastoroseomonas</taxon>
    </lineage>
</organism>
<reference evidence="3" key="1">
    <citation type="journal article" date="2021" name="Syst. Appl. Microbiol.">
        <title>Roseomonas hellenica sp. nov., isolated from roots of wild-growing Alkanna tinctoria.</title>
        <authorList>
            <person name="Rat A."/>
            <person name="Naranjo H.D."/>
            <person name="Lebbe L."/>
            <person name="Cnockaert M."/>
            <person name="Krigas N."/>
            <person name="Grigoriadou K."/>
            <person name="Maloupa E."/>
            <person name="Willems A."/>
        </authorList>
    </citation>
    <scope>NUCLEOTIDE SEQUENCE [LARGE SCALE GENOMIC DNA]</scope>
    <source>
        <strain evidence="3">LMG 31523</strain>
    </source>
</reference>
<accession>A0ABS5ESA5</accession>
<keyword evidence="2" id="KW-0456">Lyase</keyword>
<dbReference type="PANTHER" id="PTHR11941:SF171">
    <property type="entry name" value="SD19268P"/>
    <property type="match status" value="1"/>
</dbReference>
<comment type="similarity">
    <text evidence="1">Belongs to the enoyl-CoA hydratase/isomerase family.</text>
</comment>
<dbReference type="NCBIfam" id="NF004795">
    <property type="entry name" value="PRK06143.1"/>
    <property type="match status" value="1"/>
</dbReference>
<comment type="caution">
    <text evidence="2">The sequence shown here is derived from an EMBL/GenBank/DDBJ whole genome shotgun (WGS) entry which is preliminary data.</text>
</comment>
<dbReference type="Proteomes" id="UP001196870">
    <property type="component" value="Unassembled WGS sequence"/>
</dbReference>
<keyword evidence="3" id="KW-1185">Reference proteome</keyword>
<name>A0ABS5ESA5_9PROT</name>
<dbReference type="PANTHER" id="PTHR11941">
    <property type="entry name" value="ENOYL-COA HYDRATASE-RELATED"/>
    <property type="match status" value="1"/>
</dbReference>
<dbReference type="SUPFAM" id="SSF52096">
    <property type="entry name" value="ClpP/crotonase"/>
    <property type="match status" value="1"/>
</dbReference>
<evidence type="ECO:0000313" key="3">
    <source>
        <dbReference type="Proteomes" id="UP001196870"/>
    </source>
</evidence>
<dbReference type="GO" id="GO:0004300">
    <property type="term" value="F:enoyl-CoA hydratase activity"/>
    <property type="evidence" value="ECO:0007669"/>
    <property type="project" value="UniProtKB-EC"/>
</dbReference>
<evidence type="ECO:0000313" key="2">
    <source>
        <dbReference type="EMBL" id="MBR0663178.1"/>
    </source>
</evidence>
<protein>
    <submittedName>
        <fullName evidence="2">Enoyl-CoA hydratase</fullName>
        <ecNumber evidence="2">4.2.1.17</ecNumber>
    </submittedName>
</protein>
<dbReference type="InterPro" id="IPR029045">
    <property type="entry name" value="ClpP/crotonase-like_dom_sf"/>
</dbReference>
<gene>
    <name evidence="2" type="ORF">GXW71_02300</name>
</gene>
<evidence type="ECO:0000256" key="1">
    <source>
        <dbReference type="ARBA" id="ARBA00005254"/>
    </source>
</evidence>
<dbReference type="RefSeq" id="WP_211850771.1">
    <property type="nucleotide sequence ID" value="NZ_JAAGBB010000002.1"/>
</dbReference>
<sequence length="258" mass="27604">MAGSFEVRVDARGVAYLTLDHRAKLNTLNAALMREVIGAMAALREREDLRCAVLTGAGDRAFIGGADIREMAAVETPAEGEAFIRLVHGVCDAMRALPVPVIARIEGFCLGAGLEAAAACDLRIASEAARFGMPEVLVGIPSVVEAALLPGLIGWGRTRRLLLLGETIDAAEIAEWGFLERVVPAAALDAAVEEWIGKILAAGSRAIRNQKALIREWEDLPVKDAVAAGIRAFARSWESEEPRRMMGGFLEHLAARKG</sequence>
<proteinExistence type="inferred from homology"/>
<dbReference type="Pfam" id="PF00378">
    <property type="entry name" value="ECH_1"/>
    <property type="match status" value="1"/>
</dbReference>
<dbReference type="CDD" id="cd06558">
    <property type="entry name" value="crotonase-like"/>
    <property type="match status" value="1"/>
</dbReference>
<dbReference type="EMBL" id="JAAGBB010000002">
    <property type="protein sequence ID" value="MBR0663178.1"/>
    <property type="molecule type" value="Genomic_DNA"/>
</dbReference>